<evidence type="ECO:0000313" key="2">
    <source>
        <dbReference type="Proteomes" id="UP000799754"/>
    </source>
</evidence>
<sequence>MPQKHVQDDVYAASIEDPEKFWMRQGQNLYWHKKPTQAFQRSAKFLKKSNVSHDSWSWYADGEISTTYNCVDRHVANGNGDNVAIYWDSPVTNAKEQYTYKQLLEEVETLAGVLREEGVKKGDVVLIYMPMIPGAMFAMLAIARLGAIHSVVFGGFSPAALAQRIEASRPVAIMTASCGIEGSKKPTGYKSMIEEAVEKSKVKPSKTIVWQRDQLRWDPVVKEKGQRNWQRLIKSAKNRGLKAEAVPVKSGDGLYIIYTSGTTGLPKGVVRSAGGHAVGLNFSMKYLFGIHGPGDVQFTASDIGWVVGHSYIVYAPLLVGASTVLFEGKPVGTPDASTFWRIIQDYKVTTMFTAPTALRAIRREDGDNEFFENKYGEKGTLKSLRALFLAGERSEPSIVQMYQKLLSKHCAPGAIVVDNWWSSESGSPISGIALSAPAGLDFSSSERSKPLPIKPGSAGKAMPGFDVRIVDDSGKEVKRGEMGNIVMGIPLAPTAFTTLWEDEERFYKGYMKRFDGKWIDTGDAGMIDEDGYISIMSRADDVINVAAHRFSTGAIEQAITTHPSIAEAAVVGIPDALKGHLPFAFVTLATHTHPEPAVLDDKLHSEVQKLVREQIGAIASLGGIIQGKAMIPKTRSGKTLRRVLRELLENATHGELDKEVNVPSTIEDREAVNVAREKVREYFEVKGKDLHKATEVRAKLFSTTRRTIHVLVAESLVDLSSASNVTLTVCKNKVSGEAGSYSPGWLPAASGCSERCQIATARPPRQLLVTQRCTNVSKRWHVITDEFDIMEMMFLSQPWPPGKIVTILRPSG</sequence>
<organism evidence="1 2">
    <name type="scientific">Macroventuria anomochaeta</name>
    <dbReference type="NCBI Taxonomy" id="301207"/>
    <lineage>
        <taxon>Eukaryota</taxon>
        <taxon>Fungi</taxon>
        <taxon>Dikarya</taxon>
        <taxon>Ascomycota</taxon>
        <taxon>Pezizomycotina</taxon>
        <taxon>Dothideomycetes</taxon>
        <taxon>Pleosporomycetidae</taxon>
        <taxon>Pleosporales</taxon>
        <taxon>Pleosporineae</taxon>
        <taxon>Didymellaceae</taxon>
        <taxon>Macroventuria</taxon>
    </lineage>
</organism>
<dbReference type="Proteomes" id="UP000799754">
    <property type="component" value="Unassembled WGS sequence"/>
</dbReference>
<protein>
    <submittedName>
        <fullName evidence="1">Acetyl-CoA synthetase-like protein</fullName>
    </submittedName>
</protein>
<keyword evidence="2" id="KW-1185">Reference proteome</keyword>
<reference evidence="1" key="1">
    <citation type="journal article" date="2020" name="Stud. Mycol.">
        <title>101 Dothideomycetes genomes: a test case for predicting lifestyles and emergence of pathogens.</title>
        <authorList>
            <person name="Haridas S."/>
            <person name="Albert R."/>
            <person name="Binder M."/>
            <person name="Bloem J."/>
            <person name="Labutti K."/>
            <person name="Salamov A."/>
            <person name="Andreopoulos B."/>
            <person name="Baker S."/>
            <person name="Barry K."/>
            <person name="Bills G."/>
            <person name="Bluhm B."/>
            <person name="Cannon C."/>
            <person name="Castanera R."/>
            <person name="Culley D."/>
            <person name="Daum C."/>
            <person name="Ezra D."/>
            <person name="Gonzalez J."/>
            <person name="Henrissat B."/>
            <person name="Kuo A."/>
            <person name="Liang C."/>
            <person name="Lipzen A."/>
            <person name="Lutzoni F."/>
            <person name="Magnuson J."/>
            <person name="Mondo S."/>
            <person name="Nolan M."/>
            <person name="Ohm R."/>
            <person name="Pangilinan J."/>
            <person name="Park H.-J."/>
            <person name="Ramirez L."/>
            <person name="Alfaro M."/>
            <person name="Sun H."/>
            <person name="Tritt A."/>
            <person name="Yoshinaga Y."/>
            <person name="Zwiers L.-H."/>
            <person name="Turgeon B."/>
            <person name="Goodwin S."/>
            <person name="Spatafora J."/>
            <person name="Crous P."/>
            <person name="Grigoriev I."/>
        </authorList>
    </citation>
    <scope>NUCLEOTIDE SEQUENCE</scope>
    <source>
        <strain evidence="1">CBS 525.71</strain>
    </source>
</reference>
<accession>A0ACB6SE28</accession>
<evidence type="ECO:0000313" key="1">
    <source>
        <dbReference type="EMBL" id="KAF2631855.1"/>
    </source>
</evidence>
<comment type="caution">
    <text evidence="1">The sequence shown here is derived from an EMBL/GenBank/DDBJ whole genome shotgun (WGS) entry which is preliminary data.</text>
</comment>
<name>A0ACB6SE28_9PLEO</name>
<proteinExistence type="predicted"/>
<dbReference type="EMBL" id="MU006704">
    <property type="protein sequence ID" value="KAF2631855.1"/>
    <property type="molecule type" value="Genomic_DNA"/>
</dbReference>
<gene>
    <name evidence="1" type="ORF">BU25DRAFT_445903</name>
</gene>